<dbReference type="Gramene" id="scaffold_102703.1">
    <property type="protein sequence ID" value="scaffold_102703.1"/>
    <property type="gene ID" value="scaffold_102703.1"/>
</dbReference>
<reference evidence="4" key="1">
    <citation type="journal article" date="2011" name="Nat. Genet.">
        <title>The Arabidopsis lyrata genome sequence and the basis of rapid genome size change.</title>
        <authorList>
            <person name="Hu T.T."/>
            <person name="Pattyn P."/>
            <person name="Bakker E.G."/>
            <person name="Cao J."/>
            <person name="Cheng J.-F."/>
            <person name="Clark R.M."/>
            <person name="Fahlgren N."/>
            <person name="Fawcett J.A."/>
            <person name="Grimwood J."/>
            <person name="Gundlach H."/>
            <person name="Haberer G."/>
            <person name="Hollister J.D."/>
            <person name="Ossowski S."/>
            <person name="Ottilar R.P."/>
            <person name="Salamov A.A."/>
            <person name="Schneeberger K."/>
            <person name="Spannagl M."/>
            <person name="Wang X."/>
            <person name="Yang L."/>
            <person name="Nasrallah M.E."/>
            <person name="Bergelson J."/>
            <person name="Carrington J.C."/>
            <person name="Gaut B.S."/>
            <person name="Schmutz J."/>
            <person name="Mayer K.F.X."/>
            <person name="Van de Peer Y."/>
            <person name="Grigoriev I.V."/>
            <person name="Nordborg M."/>
            <person name="Weigel D."/>
            <person name="Guo Y.-L."/>
        </authorList>
    </citation>
    <scope>NUCLEOTIDE SEQUENCE [LARGE SCALE GENOMIC DNA]</scope>
    <source>
        <strain evidence="4">cv. MN47</strain>
    </source>
</reference>
<sequence length="255" mass="29545">MSVFPGFGGWINQNSQQPPKAESKRSENVESNSEPPLEFKYYDKDEVDKQVQLWIEEDKKYPWKDAPPKVKVTRKKGLYHMHIELTKGRVPESVYLLFANPLNNQYFQDFDGHNFLHLLESVNFLEGKQIKKTFAEGWTEADCGGRESCILEIPLVLWSSPNKSNCRRQPKISYLFEGSWKVEPLFIDSERLCKQIKPKSREEYKKCSGGRGRIASKVTMEQIFQPSFPLNLPPFSWIIRGITIKTTKNLLDVAP</sequence>
<evidence type="ECO:0000313" key="3">
    <source>
        <dbReference type="EMBL" id="EFH69560.1"/>
    </source>
</evidence>
<accession>D7KNH9</accession>
<gene>
    <name evidence="3" type="ORF">ARALYDRAFT_889909</name>
</gene>
<dbReference type="InterPro" id="IPR003863">
    <property type="entry name" value="DUF220"/>
</dbReference>
<evidence type="ECO:0000313" key="4">
    <source>
        <dbReference type="Proteomes" id="UP000008694"/>
    </source>
</evidence>
<feature type="region of interest" description="Disordered" evidence="1">
    <location>
        <begin position="1"/>
        <end position="37"/>
    </location>
</feature>
<dbReference type="Proteomes" id="UP000008694">
    <property type="component" value="Unassembled WGS sequence"/>
</dbReference>
<dbReference type="AlphaFoldDB" id="D7KNH9"/>
<evidence type="ECO:0000256" key="1">
    <source>
        <dbReference type="SAM" id="MobiDB-lite"/>
    </source>
</evidence>
<dbReference type="EMBL" id="GL348713">
    <property type="protein sequence ID" value="EFH69560.1"/>
    <property type="molecule type" value="Genomic_DNA"/>
</dbReference>
<keyword evidence="4" id="KW-1185">Reference proteome</keyword>
<dbReference type="PANTHER" id="PTHR31385:SF6">
    <property type="entry name" value="DUF220 DOMAIN-CONTAINING PROTEIN-RELATED"/>
    <property type="match status" value="1"/>
</dbReference>
<name>D7KNH9_ARALL</name>
<proteinExistence type="predicted"/>
<dbReference type="Pfam" id="PF02713">
    <property type="entry name" value="DUF220"/>
    <property type="match status" value="1"/>
</dbReference>
<dbReference type="HOGENOM" id="CLU_041491_1_0_1"/>
<evidence type="ECO:0000259" key="2">
    <source>
        <dbReference type="Pfam" id="PF02713"/>
    </source>
</evidence>
<dbReference type="PANTHER" id="PTHR31385">
    <property type="entry name" value="PUTATIVE (DUF220)-RELATED"/>
    <property type="match status" value="1"/>
</dbReference>
<protein>
    <recommendedName>
        <fullName evidence="2">DUF220 domain-containing protein</fullName>
    </recommendedName>
</protein>
<feature type="domain" description="DUF220" evidence="2">
    <location>
        <begin position="175"/>
        <end position="217"/>
    </location>
</feature>
<organism evidence="4">
    <name type="scientific">Arabidopsis lyrata subsp. lyrata</name>
    <name type="common">Lyre-leaved rock-cress</name>
    <dbReference type="NCBI Taxonomy" id="81972"/>
    <lineage>
        <taxon>Eukaryota</taxon>
        <taxon>Viridiplantae</taxon>
        <taxon>Streptophyta</taxon>
        <taxon>Embryophyta</taxon>
        <taxon>Tracheophyta</taxon>
        <taxon>Spermatophyta</taxon>
        <taxon>Magnoliopsida</taxon>
        <taxon>eudicotyledons</taxon>
        <taxon>Gunneridae</taxon>
        <taxon>Pentapetalae</taxon>
        <taxon>rosids</taxon>
        <taxon>malvids</taxon>
        <taxon>Brassicales</taxon>
        <taxon>Brassicaceae</taxon>
        <taxon>Camelineae</taxon>
        <taxon>Arabidopsis</taxon>
    </lineage>
</organism>
<dbReference type="STRING" id="81972.D7KNH9"/>